<feature type="compositionally biased region" description="Basic and acidic residues" evidence="2">
    <location>
        <begin position="207"/>
        <end position="234"/>
    </location>
</feature>
<evidence type="ECO:0000259" key="3">
    <source>
        <dbReference type="PROSITE" id="PS50126"/>
    </source>
</evidence>
<keyword evidence="6" id="KW-1185">Reference proteome</keyword>
<dbReference type="EMBL" id="CAMXCT020003591">
    <property type="protein sequence ID" value="CAL1158647.1"/>
    <property type="molecule type" value="Genomic_DNA"/>
</dbReference>
<dbReference type="InterPro" id="IPR003029">
    <property type="entry name" value="S1_domain"/>
</dbReference>
<evidence type="ECO:0000256" key="1">
    <source>
        <dbReference type="SAM" id="Coils"/>
    </source>
</evidence>
<feature type="compositionally biased region" description="Gly residues" evidence="2">
    <location>
        <begin position="32"/>
        <end position="41"/>
    </location>
</feature>
<proteinExistence type="predicted"/>
<dbReference type="InterPro" id="IPR012340">
    <property type="entry name" value="NA-bd_OB-fold"/>
</dbReference>
<feature type="region of interest" description="Disordered" evidence="2">
    <location>
        <begin position="160"/>
        <end position="268"/>
    </location>
</feature>
<dbReference type="EMBL" id="CAMXCT010003591">
    <property type="protein sequence ID" value="CAI4005272.1"/>
    <property type="molecule type" value="Genomic_DNA"/>
</dbReference>
<dbReference type="Proteomes" id="UP001152797">
    <property type="component" value="Unassembled WGS sequence"/>
</dbReference>
<feature type="coiled-coil region" evidence="1">
    <location>
        <begin position="595"/>
        <end position="622"/>
    </location>
</feature>
<evidence type="ECO:0000256" key="2">
    <source>
        <dbReference type="SAM" id="MobiDB-lite"/>
    </source>
</evidence>
<accession>A0A9P1D8U6</accession>
<dbReference type="EMBL" id="CAMXCT030003591">
    <property type="protein sequence ID" value="CAL4792584.1"/>
    <property type="molecule type" value="Genomic_DNA"/>
</dbReference>
<dbReference type="OrthoDB" id="434019at2759"/>
<keyword evidence="1" id="KW-0175">Coiled coil</keyword>
<feature type="coiled-coil region" evidence="1">
    <location>
        <begin position="1015"/>
        <end position="1095"/>
    </location>
</feature>
<dbReference type="AlphaFoldDB" id="A0A9P1D8U6"/>
<sequence>MRDDGYDRDAVKLRTPIEVTLTKGKVGGKAYGRGHAGGIKGSGLWTPGDEPKPKANARWERAARVESGGSAPSRPRSKWRPLSSFTEGDLVQGRVTDFVEEGAMIDFGCLVQGLLPTSQIDFPAFPGDLLVSLALDSIDTKEERVTLRLHDDGWEAELQAHAEPGSENQPSPRKTEKGRQRRAQRTASVPPSLDRAPREDAMEDAMEDAKEDVKEVVREDPKPDEVPRVTRSEMRGGPTAPRPNRSQRRHNSDTDEVNSGSEQDIDQDKIQSVLTENRKAEECGKVVACHPRPIQACAAASLELKVLMRDSTTSLAALKGIISLHQEVGRAAEPLLVRNIPGMLEKYGSRDRETQVAVEIAPRRPDSSRRGKRRSPSRQQKADLVNPPHGSNDPAPVAGSVASGPGQFRNYTADTRYTESDPLRHGLDVKQVAATPFAMGPKSNPSSQTSSFRTLDISKANEGRQNWTRIDTFLTPSGHAHDDEFGRSPQRRPTSRSRNEASAKSLAQDVFITDLSEKFAELRRQIQEDTQRLLQPMQHELDSEISKTKEIVQTVRTDNLKAVEEIRRLRSMEQHKQLLQAYPTPIDKDVFETEIKRVTEAIEGLSDAVASVKEEVSSMKEANDVLPPSRGISFRRGRSPTEAAHLAVPGNSNLDDTLQSIRDVLSEMDFTDMLNDIKRSIPADEFRMALTMVQEQMVEVFKQLRAVQEEVQNRPNEVDFTPVLDAFASSPLHDILEVKSSLEQAKVDMAKNTEHLAALWSQLPPVDFAPVFDCVRANRVEVDMSPVLTAVQEVNVKENMQQQFGEILAEINHRQSNLDFSELLESIKASKMKVDFNGVIASINDSCEEVGNLITELKPSLSNLEQSNASMLERLQELQQVQDKGVLTGIAGLKDWTERLSQKFSILLQTISEKEDQEVKVNFTPVLEAIERNKVHIDFSPILASIKKNCDFSDVTEDMARVLKTIQEMKVQVDFTPVLRAVREGKQETVFELLSAFRDQCTDNGELNDNIVQLRESTQTNLKQLKESMEKESKEALTSEVLRSIREKEVRIDIEIKKALEQNNDLAEKGASEMQAKLEEELRSLRDSVTKELKQNETRGTAESQKLEHALRAIEVRPQVTMDLAPVSKLVEEIQVQLHRIDQTNVHLTEVVQEQAHGQENLQEALAEASDASQRHGRNPTTVTVTVQLLDGHGGHGFWMILHDC</sequence>
<gene>
    <name evidence="4" type="ORF">C1SCF055_LOCUS31010</name>
</gene>
<protein>
    <recommendedName>
        <fullName evidence="3">S1 motif domain-containing protein</fullName>
    </recommendedName>
</protein>
<reference evidence="4" key="1">
    <citation type="submission" date="2022-10" db="EMBL/GenBank/DDBJ databases">
        <authorList>
            <person name="Chen Y."/>
            <person name="Dougan E. K."/>
            <person name="Chan C."/>
            <person name="Rhodes N."/>
            <person name="Thang M."/>
        </authorList>
    </citation>
    <scope>NUCLEOTIDE SEQUENCE</scope>
</reference>
<feature type="domain" description="S1 motif" evidence="3">
    <location>
        <begin position="88"/>
        <end position="120"/>
    </location>
</feature>
<dbReference type="PROSITE" id="PS50126">
    <property type="entry name" value="S1"/>
    <property type="match status" value="1"/>
</dbReference>
<feature type="region of interest" description="Disordered" evidence="2">
    <location>
        <begin position="32"/>
        <end position="56"/>
    </location>
</feature>
<name>A0A9P1D8U6_9DINO</name>
<feature type="region of interest" description="Disordered" evidence="2">
    <location>
        <begin position="62"/>
        <end position="81"/>
    </location>
</feature>
<feature type="region of interest" description="Disordered" evidence="2">
    <location>
        <begin position="348"/>
        <end position="412"/>
    </location>
</feature>
<evidence type="ECO:0000313" key="4">
    <source>
        <dbReference type="EMBL" id="CAI4005272.1"/>
    </source>
</evidence>
<dbReference type="SUPFAM" id="SSF50249">
    <property type="entry name" value="Nucleic acid-binding proteins"/>
    <property type="match status" value="1"/>
</dbReference>
<comment type="caution">
    <text evidence="4">The sequence shown here is derived from an EMBL/GenBank/DDBJ whole genome shotgun (WGS) entry which is preliminary data.</text>
</comment>
<feature type="region of interest" description="Disordered" evidence="2">
    <location>
        <begin position="474"/>
        <end position="503"/>
    </location>
</feature>
<organism evidence="4">
    <name type="scientific">Cladocopium goreaui</name>
    <dbReference type="NCBI Taxonomy" id="2562237"/>
    <lineage>
        <taxon>Eukaryota</taxon>
        <taxon>Sar</taxon>
        <taxon>Alveolata</taxon>
        <taxon>Dinophyceae</taxon>
        <taxon>Suessiales</taxon>
        <taxon>Symbiodiniaceae</taxon>
        <taxon>Cladocopium</taxon>
    </lineage>
</organism>
<reference evidence="5" key="2">
    <citation type="submission" date="2024-04" db="EMBL/GenBank/DDBJ databases">
        <authorList>
            <person name="Chen Y."/>
            <person name="Shah S."/>
            <person name="Dougan E. K."/>
            <person name="Thang M."/>
            <person name="Chan C."/>
        </authorList>
    </citation>
    <scope>NUCLEOTIDE SEQUENCE [LARGE SCALE GENOMIC DNA]</scope>
</reference>
<dbReference type="GO" id="GO:0003676">
    <property type="term" value="F:nucleic acid binding"/>
    <property type="evidence" value="ECO:0007669"/>
    <property type="project" value="InterPro"/>
</dbReference>
<evidence type="ECO:0000313" key="5">
    <source>
        <dbReference type="EMBL" id="CAL1158647.1"/>
    </source>
</evidence>
<evidence type="ECO:0000313" key="6">
    <source>
        <dbReference type="Proteomes" id="UP001152797"/>
    </source>
</evidence>